<dbReference type="EMBL" id="GGEC01012095">
    <property type="protein sequence ID" value="MBW92578.1"/>
    <property type="molecule type" value="Transcribed_RNA"/>
</dbReference>
<sequence>MKYKRKKLSNLTILWKHACEWTTAGKRSHPSTCQLKRLEIKKKK</sequence>
<organism evidence="1">
    <name type="scientific">Rhizophora mucronata</name>
    <name type="common">Asiatic mangrove</name>
    <dbReference type="NCBI Taxonomy" id="61149"/>
    <lineage>
        <taxon>Eukaryota</taxon>
        <taxon>Viridiplantae</taxon>
        <taxon>Streptophyta</taxon>
        <taxon>Embryophyta</taxon>
        <taxon>Tracheophyta</taxon>
        <taxon>Spermatophyta</taxon>
        <taxon>Magnoliopsida</taxon>
        <taxon>eudicotyledons</taxon>
        <taxon>Gunneridae</taxon>
        <taxon>Pentapetalae</taxon>
        <taxon>rosids</taxon>
        <taxon>fabids</taxon>
        <taxon>Malpighiales</taxon>
        <taxon>Rhizophoraceae</taxon>
        <taxon>Rhizophora</taxon>
    </lineage>
</organism>
<dbReference type="AlphaFoldDB" id="A0A2P2JGG9"/>
<reference evidence="1" key="1">
    <citation type="submission" date="2018-02" db="EMBL/GenBank/DDBJ databases">
        <title>Rhizophora mucronata_Transcriptome.</title>
        <authorList>
            <person name="Meera S.P."/>
            <person name="Sreeshan A."/>
            <person name="Augustine A."/>
        </authorList>
    </citation>
    <scope>NUCLEOTIDE SEQUENCE</scope>
    <source>
        <tissue evidence="1">Leaf</tissue>
    </source>
</reference>
<accession>A0A2P2JGG9</accession>
<name>A0A2P2JGG9_RHIMU</name>
<proteinExistence type="predicted"/>
<evidence type="ECO:0000313" key="1">
    <source>
        <dbReference type="EMBL" id="MBW92578.1"/>
    </source>
</evidence>
<protein>
    <submittedName>
        <fullName evidence="1">Uncharacterized protein</fullName>
    </submittedName>
</protein>